<feature type="transmembrane region" description="Helical" evidence="1">
    <location>
        <begin position="12"/>
        <end position="31"/>
    </location>
</feature>
<sequence length="82" mass="9651">MKNKFKQILKQSLRLSSMILLAIISIAVFKLGLRIYDDEVINWPIYIERAITVLFVLYLAISFIVFVLIYIDELKKSNENKK</sequence>
<dbReference type="KEGG" id="tvd:SG34_004010"/>
<evidence type="ECO:0000256" key="1">
    <source>
        <dbReference type="SAM" id="Phobius"/>
    </source>
</evidence>
<dbReference type="RefSeq" id="WP_044837684.1">
    <property type="nucleotide sequence ID" value="NZ_CP059733.1"/>
</dbReference>
<keyword evidence="1" id="KW-0812">Transmembrane</keyword>
<proteinExistence type="predicted"/>
<dbReference type="Proteomes" id="UP000032352">
    <property type="component" value="Chromosome"/>
</dbReference>
<evidence type="ECO:0000313" key="2">
    <source>
        <dbReference type="EMBL" id="WDE06104.1"/>
    </source>
</evidence>
<reference evidence="2 3" key="2">
    <citation type="journal article" date="2022" name="Mar. Drugs">
        <title>Bioassay-Guided Fractionation Leads to the Detection of Cholic Acid Generated by the Rare Thalassomonas sp.</title>
        <authorList>
            <person name="Pheiffer F."/>
            <person name="Schneider Y.K."/>
            <person name="Hansen E.H."/>
            <person name="Andersen J.H."/>
            <person name="Isaksson J."/>
            <person name="Busche T."/>
            <person name="R C."/>
            <person name="Kalinowski J."/>
            <person name="Zyl L.V."/>
            <person name="Trindade M."/>
        </authorList>
    </citation>
    <scope>NUCLEOTIDE SEQUENCE [LARGE SCALE GENOMIC DNA]</scope>
    <source>
        <strain evidence="2 3">XOM25</strain>
    </source>
</reference>
<feature type="transmembrane region" description="Helical" evidence="1">
    <location>
        <begin position="51"/>
        <end position="71"/>
    </location>
</feature>
<evidence type="ECO:0000313" key="3">
    <source>
        <dbReference type="Proteomes" id="UP000032352"/>
    </source>
</evidence>
<keyword evidence="1" id="KW-0472">Membrane</keyword>
<dbReference type="AlphaFoldDB" id="A0AAF0CAU6"/>
<gene>
    <name evidence="2" type="ORF">SG34_004010</name>
</gene>
<organism evidence="2 3">
    <name type="scientific">Thalassomonas viridans</name>
    <dbReference type="NCBI Taxonomy" id="137584"/>
    <lineage>
        <taxon>Bacteria</taxon>
        <taxon>Pseudomonadati</taxon>
        <taxon>Pseudomonadota</taxon>
        <taxon>Gammaproteobacteria</taxon>
        <taxon>Alteromonadales</taxon>
        <taxon>Colwelliaceae</taxon>
        <taxon>Thalassomonas</taxon>
    </lineage>
</organism>
<keyword evidence="3" id="KW-1185">Reference proteome</keyword>
<dbReference type="EMBL" id="CP059733">
    <property type="protein sequence ID" value="WDE06104.1"/>
    <property type="molecule type" value="Genomic_DNA"/>
</dbReference>
<reference evidence="2 3" key="1">
    <citation type="journal article" date="2015" name="Genome Announc.">
        <title>Draft Genome Sequences of Marine Isolates of Thalassomonas viridans and Thalassomonas actiniarum.</title>
        <authorList>
            <person name="Olonade I."/>
            <person name="van Zyl L.J."/>
            <person name="Trindade M."/>
        </authorList>
    </citation>
    <scope>NUCLEOTIDE SEQUENCE [LARGE SCALE GENOMIC DNA]</scope>
    <source>
        <strain evidence="2 3">XOM25</strain>
    </source>
</reference>
<accession>A0AAF0CAU6</accession>
<protein>
    <submittedName>
        <fullName evidence="2">Uncharacterized protein</fullName>
    </submittedName>
</protein>
<keyword evidence="1" id="KW-1133">Transmembrane helix</keyword>
<name>A0AAF0CAU6_9GAMM</name>